<gene>
    <name evidence="8" type="primary">argS</name>
    <name evidence="13" type="ORF">AFULGI_00009840</name>
</gene>
<dbReference type="InterPro" id="IPR008909">
    <property type="entry name" value="DALR_anticod-bd"/>
</dbReference>
<comment type="catalytic activity">
    <reaction evidence="7 8">
        <text>tRNA(Arg) + L-arginine + ATP = L-arginyl-tRNA(Arg) + AMP + diphosphate</text>
        <dbReference type="Rhea" id="RHEA:20301"/>
        <dbReference type="Rhea" id="RHEA-COMP:9658"/>
        <dbReference type="Rhea" id="RHEA-COMP:9673"/>
        <dbReference type="ChEBI" id="CHEBI:30616"/>
        <dbReference type="ChEBI" id="CHEBI:32682"/>
        <dbReference type="ChEBI" id="CHEBI:33019"/>
        <dbReference type="ChEBI" id="CHEBI:78442"/>
        <dbReference type="ChEBI" id="CHEBI:78513"/>
        <dbReference type="ChEBI" id="CHEBI:456215"/>
        <dbReference type="EC" id="6.1.1.19"/>
    </reaction>
</comment>
<dbReference type="GO" id="GO:0004814">
    <property type="term" value="F:arginine-tRNA ligase activity"/>
    <property type="evidence" value="ECO:0007669"/>
    <property type="project" value="UniProtKB-UniRule"/>
</dbReference>
<dbReference type="SUPFAM" id="SSF52374">
    <property type="entry name" value="Nucleotidylyl transferase"/>
    <property type="match status" value="1"/>
</dbReference>
<dbReference type="InterPro" id="IPR014729">
    <property type="entry name" value="Rossmann-like_a/b/a_fold"/>
</dbReference>
<dbReference type="AlphaFoldDB" id="A0A075WF81"/>
<evidence type="ECO:0000256" key="1">
    <source>
        <dbReference type="ARBA" id="ARBA00005594"/>
    </source>
</evidence>
<dbReference type="GO" id="GO:0005524">
    <property type="term" value="F:ATP binding"/>
    <property type="evidence" value="ECO:0007669"/>
    <property type="project" value="UniProtKB-UniRule"/>
</dbReference>
<dbReference type="InterPro" id="IPR001278">
    <property type="entry name" value="Arg-tRNA-ligase"/>
</dbReference>
<dbReference type="GeneID" id="24794496"/>
<accession>A0A075WF81</accession>
<keyword evidence="4 8" id="KW-0067">ATP-binding</keyword>
<dbReference type="NCBIfam" id="TIGR00456">
    <property type="entry name" value="argS"/>
    <property type="match status" value="1"/>
</dbReference>
<dbReference type="InterPro" id="IPR005148">
    <property type="entry name" value="Arg-tRNA-synth_N"/>
</dbReference>
<dbReference type="GO" id="GO:0005737">
    <property type="term" value="C:cytoplasm"/>
    <property type="evidence" value="ECO:0007669"/>
    <property type="project" value="UniProtKB-SubCell"/>
</dbReference>
<evidence type="ECO:0000259" key="12">
    <source>
        <dbReference type="SMART" id="SM01016"/>
    </source>
</evidence>
<feature type="domain" description="DALR anticodon binding" evidence="11">
    <location>
        <begin position="433"/>
        <end position="549"/>
    </location>
</feature>
<evidence type="ECO:0000256" key="5">
    <source>
        <dbReference type="ARBA" id="ARBA00022917"/>
    </source>
</evidence>
<keyword evidence="2 8" id="KW-0436">Ligase</keyword>
<dbReference type="Pfam" id="PF05746">
    <property type="entry name" value="DALR_1"/>
    <property type="match status" value="1"/>
</dbReference>
<evidence type="ECO:0000256" key="9">
    <source>
        <dbReference type="RuleBase" id="RU363038"/>
    </source>
</evidence>
<dbReference type="InterPro" id="IPR036695">
    <property type="entry name" value="Arg-tRNA-synth_N_sf"/>
</dbReference>
<dbReference type="Gene3D" id="3.30.1360.70">
    <property type="entry name" value="Arginyl tRNA synthetase N-terminal domain"/>
    <property type="match status" value="1"/>
</dbReference>
<evidence type="ECO:0000256" key="8">
    <source>
        <dbReference type="HAMAP-Rule" id="MF_00123"/>
    </source>
</evidence>
<reference evidence="13 14" key="1">
    <citation type="submission" date="2013-07" db="EMBL/GenBank/DDBJ databases">
        <title>Genome of Archaeoglobus fulgidus.</title>
        <authorList>
            <person name="Fiebig A."/>
            <person name="Birkeland N.-K."/>
        </authorList>
    </citation>
    <scope>NUCLEOTIDE SEQUENCE [LARGE SCALE GENOMIC DNA]</scope>
    <source>
        <strain evidence="13 14">DSM 8774</strain>
    </source>
</reference>
<dbReference type="KEGG" id="afg:AFULGI_00009840"/>
<evidence type="ECO:0000259" key="11">
    <source>
        <dbReference type="SMART" id="SM00836"/>
    </source>
</evidence>
<feature type="coiled-coil region" evidence="10">
    <location>
        <begin position="185"/>
        <end position="212"/>
    </location>
</feature>
<dbReference type="EMBL" id="CP006577">
    <property type="protein sequence ID" value="AIG97769.1"/>
    <property type="molecule type" value="Genomic_DNA"/>
</dbReference>
<evidence type="ECO:0000313" key="13">
    <source>
        <dbReference type="EMBL" id="AIG97769.1"/>
    </source>
</evidence>
<name>A0A075WF81_ARCFL</name>
<keyword evidence="8" id="KW-0963">Cytoplasm</keyword>
<evidence type="ECO:0000256" key="6">
    <source>
        <dbReference type="ARBA" id="ARBA00023146"/>
    </source>
</evidence>
<dbReference type="InterPro" id="IPR035684">
    <property type="entry name" value="ArgRS_core"/>
</dbReference>
<dbReference type="SMART" id="SM01016">
    <property type="entry name" value="Arg_tRNA_synt_N"/>
    <property type="match status" value="1"/>
</dbReference>
<evidence type="ECO:0000256" key="10">
    <source>
        <dbReference type="SAM" id="Coils"/>
    </source>
</evidence>
<dbReference type="SUPFAM" id="SSF47323">
    <property type="entry name" value="Anticodon-binding domain of a subclass of class I aminoacyl-tRNA synthetases"/>
    <property type="match status" value="1"/>
</dbReference>
<dbReference type="CDD" id="cd07956">
    <property type="entry name" value="Anticodon_Ia_Arg"/>
    <property type="match status" value="1"/>
</dbReference>
<dbReference type="PANTHER" id="PTHR11956">
    <property type="entry name" value="ARGINYL-TRNA SYNTHETASE"/>
    <property type="match status" value="1"/>
</dbReference>
<keyword evidence="3 8" id="KW-0547">Nucleotide-binding</keyword>
<feature type="domain" description="Arginyl tRNA synthetase N-terminal" evidence="12">
    <location>
        <begin position="3"/>
        <end position="78"/>
    </location>
</feature>
<dbReference type="Proteomes" id="UP000028501">
    <property type="component" value="Chromosome"/>
</dbReference>
<dbReference type="Pfam" id="PF00750">
    <property type="entry name" value="tRNA-synt_1d"/>
    <property type="match status" value="1"/>
</dbReference>
<keyword evidence="5 8" id="KW-0648">Protein biosynthesis</keyword>
<evidence type="ECO:0000256" key="4">
    <source>
        <dbReference type="ARBA" id="ARBA00022840"/>
    </source>
</evidence>
<dbReference type="Pfam" id="PF03485">
    <property type="entry name" value="Arg_tRNA_synt_N"/>
    <property type="match status" value="1"/>
</dbReference>
<dbReference type="EC" id="6.1.1.19" evidence="8"/>
<dbReference type="PANTHER" id="PTHR11956:SF5">
    <property type="entry name" value="ARGININE--TRNA LIGASE, CYTOPLASMIC"/>
    <property type="match status" value="1"/>
</dbReference>
<evidence type="ECO:0000256" key="2">
    <source>
        <dbReference type="ARBA" id="ARBA00022598"/>
    </source>
</evidence>
<dbReference type="CDD" id="cd00671">
    <property type="entry name" value="ArgRS_core"/>
    <property type="match status" value="1"/>
</dbReference>
<keyword evidence="10" id="KW-0175">Coiled coil</keyword>
<dbReference type="SUPFAM" id="SSF55190">
    <property type="entry name" value="Arginyl-tRNA synthetase (ArgRS), N-terminal 'additional' domain"/>
    <property type="match status" value="1"/>
</dbReference>
<dbReference type="HAMAP" id="MF_00123">
    <property type="entry name" value="Arg_tRNA_synth"/>
    <property type="match status" value="1"/>
</dbReference>
<comment type="similarity">
    <text evidence="1 8 9">Belongs to the class-I aminoacyl-tRNA synthetase family.</text>
</comment>
<dbReference type="HOGENOM" id="CLU_006406_6_1_2"/>
<organism evidence="13 14">
    <name type="scientific">Archaeoglobus fulgidus DSM 8774</name>
    <dbReference type="NCBI Taxonomy" id="1344584"/>
    <lineage>
        <taxon>Archaea</taxon>
        <taxon>Methanobacteriati</taxon>
        <taxon>Methanobacteriota</taxon>
        <taxon>Archaeoglobi</taxon>
        <taxon>Archaeoglobales</taxon>
        <taxon>Archaeoglobaceae</taxon>
        <taxon>Archaeoglobus</taxon>
    </lineage>
</organism>
<evidence type="ECO:0000256" key="7">
    <source>
        <dbReference type="ARBA" id="ARBA00049339"/>
    </source>
</evidence>
<dbReference type="Gene3D" id="3.40.50.620">
    <property type="entry name" value="HUPs"/>
    <property type="match status" value="1"/>
</dbReference>
<sequence>MFLRFIEEVIKALGEYGDKKFLRESEHADLASTIAFKLAKERKKSPKEIADEIVENLEVESEYIGSVESVNGYINFFASYEFLEDTVNVILDEDENYGHLNLKGEILIEHTSANPDGPLHIGHIRNSIIGDTIARIFAKAGFDVKTHYYVNDMGRQTAITVLGIEKFGLKDKKPDHAVAEAYIEANKLLESNPELEEQVEKLMLAYEEGDEKTVEKFRRAVETALEGIKQTLKTINVEHDEFVWESEFVRNGYVGKVLGILEERGLVKKNGAWSIELEGFDKEVVLRRENGTTLYITRDLAYHMWKNENYERFINVLGADHKLYGAQLSKILELLGLKPPEIIFFEFVSLPEGSMSTRRGKFISADELISKVRDEAWKILSERDMEEDEKRKIADAVAVGAIRFDFIKIAPEKHMTFDWSKALDFERQTASYIQYSHARACSILRKAVEDGMPELEFKGELCTAGERKLVMLLSKMPYVVKRIVSELRPNVFAEYLLSVAGTFNDFYRDHPVLKAESEVRMHRLAIVDATRVVLRNGLELLGIEPLERM</sequence>
<keyword evidence="6 8" id="KW-0030">Aminoacyl-tRNA synthetase</keyword>
<comment type="subcellular location">
    <subcellularLocation>
        <location evidence="8">Cytoplasm</location>
    </subcellularLocation>
</comment>
<protein>
    <recommendedName>
        <fullName evidence="8">Arginine--tRNA ligase</fullName>
        <ecNumber evidence="8">6.1.1.19</ecNumber>
    </recommendedName>
    <alternativeName>
        <fullName evidence="8">Arginyl-tRNA synthetase</fullName>
        <shortName evidence="8">ArgRS</shortName>
    </alternativeName>
</protein>
<evidence type="ECO:0000256" key="3">
    <source>
        <dbReference type="ARBA" id="ARBA00022741"/>
    </source>
</evidence>
<dbReference type="PRINTS" id="PR01038">
    <property type="entry name" value="TRNASYNTHARG"/>
</dbReference>
<dbReference type="Gene3D" id="1.10.730.10">
    <property type="entry name" value="Isoleucyl-tRNA Synthetase, Domain 1"/>
    <property type="match status" value="1"/>
</dbReference>
<proteinExistence type="inferred from homology"/>
<dbReference type="GO" id="GO:0006420">
    <property type="term" value="P:arginyl-tRNA aminoacylation"/>
    <property type="evidence" value="ECO:0007669"/>
    <property type="project" value="UniProtKB-UniRule"/>
</dbReference>
<dbReference type="InterPro" id="IPR009080">
    <property type="entry name" value="tRNAsynth_Ia_anticodon-bd"/>
</dbReference>
<feature type="short sequence motif" description="'HIGH' region" evidence="8">
    <location>
        <begin position="113"/>
        <end position="123"/>
    </location>
</feature>
<dbReference type="FunFam" id="1.10.730.10:FF:000006">
    <property type="entry name" value="Arginyl-tRNA synthetase 2, mitochondrial"/>
    <property type="match status" value="1"/>
</dbReference>
<dbReference type="SMART" id="SM00836">
    <property type="entry name" value="DALR_1"/>
    <property type="match status" value="1"/>
</dbReference>
<evidence type="ECO:0000313" key="14">
    <source>
        <dbReference type="Proteomes" id="UP000028501"/>
    </source>
</evidence>
<dbReference type="RefSeq" id="WP_048095387.1">
    <property type="nucleotide sequence ID" value="NZ_CP006577.1"/>
</dbReference>